<protein>
    <recommendedName>
        <fullName evidence="1">Bifunctional inhibitor/plant lipid transfer protein/seed storage helical domain-containing protein</fullName>
    </recommendedName>
</protein>
<dbReference type="OrthoDB" id="678486at2759"/>
<accession>A0A7J6VJ46</accession>
<dbReference type="Pfam" id="PF14368">
    <property type="entry name" value="LTP_2"/>
    <property type="match status" value="1"/>
</dbReference>
<dbReference type="InterPro" id="IPR016140">
    <property type="entry name" value="Bifunc_inhib/LTP/seed_store"/>
</dbReference>
<dbReference type="EMBL" id="JABWDY010031891">
    <property type="protein sequence ID" value="KAF5184588.1"/>
    <property type="molecule type" value="Genomic_DNA"/>
</dbReference>
<dbReference type="PANTHER" id="PTHR33286:SF54">
    <property type="entry name" value="BIFUNCTIONAL INHIBITOR_LIPID-TRANSFER PROTEIN_SEED STORAGE 2S ALBUMIN SUPERFAMILY PROTEIN"/>
    <property type="match status" value="1"/>
</dbReference>
<keyword evidence="3" id="KW-1185">Reference proteome</keyword>
<comment type="caution">
    <text evidence="2">The sequence shown here is derived from an EMBL/GenBank/DDBJ whole genome shotgun (WGS) entry which is preliminary data.</text>
</comment>
<evidence type="ECO:0000313" key="2">
    <source>
        <dbReference type="EMBL" id="KAF5184588.1"/>
    </source>
</evidence>
<dbReference type="InterPro" id="IPR036312">
    <property type="entry name" value="Bifun_inhib/LTP/seed_sf"/>
</dbReference>
<dbReference type="AlphaFoldDB" id="A0A7J6VJ46"/>
<reference evidence="2 3" key="1">
    <citation type="submission" date="2020-06" db="EMBL/GenBank/DDBJ databases">
        <title>Transcriptomic and genomic resources for Thalictrum thalictroides and T. hernandezii: Facilitating candidate gene discovery in an emerging model plant lineage.</title>
        <authorList>
            <person name="Arias T."/>
            <person name="Riano-Pachon D.M."/>
            <person name="Di Stilio V.S."/>
        </authorList>
    </citation>
    <scope>NUCLEOTIDE SEQUENCE [LARGE SCALE GENOMIC DNA]</scope>
    <source>
        <strain evidence="3">cv. WT478/WT964</strain>
        <tissue evidence="2">Leaves</tissue>
    </source>
</reference>
<feature type="domain" description="Bifunctional inhibitor/plant lipid transfer protein/seed storage helical" evidence="1">
    <location>
        <begin position="57"/>
        <end position="142"/>
    </location>
</feature>
<dbReference type="Gene3D" id="1.10.110.10">
    <property type="entry name" value="Plant lipid-transfer and hydrophobic proteins"/>
    <property type="match status" value="1"/>
</dbReference>
<dbReference type="PANTHER" id="PTHR33286">
    <property type="entry name" value="BIFUNCTIONAL INHIBITOR/LIPID-TRANSFER PROTEIN/SEED STORAGE 2S ALBUMIN SUPERFAMILY PROTEIN"/>
    <property type="match status" value="1"/>
</dbReference>
<evidence type="ECO:0000313" key="3">
    <source>
        <dbReference type="Proteomes" id="UP000554482"/>
    </source>
</evidence>
<organism evidence="2 3">
    <name type="scientific">Thalictrum thalictroides</name>
    <name type="common">Rue-anemone</name>
    <name type="synonym">Anemone thalictroides</name>
    <dbReference type="NCBI Taxonomy" id="46969"/>
    <lineage>
        <taxon>Eukaryota</taxon>
        <taxon>Viridiplantae</taxon>
        <taxon>Streptophyta</taxon>
        <taxon>Embryophyta</taxon>
        <taxon>Tracheophyta</taxon>
        <taxon>Spermatophyta</taxon>
        <taxon>Magnoliopsida</taxon>
        <taxon>Ranunculales</taxon>
        <taxon>Ranunculaceae</taxon>
        <taxon>Thalictroideae</taxon>
        <taxon>Thalictrum</taxon>
    </lineage>
</organism>
<evidence type="ECO:0000259" key="1">
    <source>
        <dbReference type="Pfam" id="PF14368"/>
    </source>
</evidence>
<proteinExistence type="predicted"/>
<name>A0A7J6VJ46_THATH</name>
<sequence length="149" mass="16281">AGTCSGTVGTSEEAEATRLLEAILWSRHQQVTALVLEPDHKSSADFLNGRAIVLSDHQVSAKIKYCDDDLLTFLNRCADYIGKGDPNPIPPPSYKAECCRVINYMDIPCICSNQQVEMVISKKRMVEICGQCGKPFAHGSQCGSYTVPL</sequence>
<feature type="non-terminal residue" evidence="2">
    <location>
        <position position="1"/>
    </location>
</feature>
<dbReference type="Proteomes" id="UP000554482">
    <property type="component" value="Unassembled WGS sequence"/>
</dbReference>
<gene>
    <name evidence="2" type="ORF">FRX31_025824</name>
</gene>